<evidence type="ECO:0008006" key="4">
    <source>
        <dbReference type="Google" id="ProtNLM"/>
    </source>
</evidence>
<dbReference type="RefSeq" id="WP_311401636.1">
    <property type="nucleotide sequence ID" value="NZ_JAVRBG010000007.1"/>
</dbReference>
<keyword evidence="1" id="KW-0732">Signal</keyword>
<proteinExistence type="predicted"/>
<sequence>MKKMMFMALTAGLFAFTSCSSDDDGESASSACKTCTLEAGGLSMETKYCDNGDGSYTQTDENATETTVDLPDGTTYSQFIAAQSAIQTCK</sequence>
<comment type="caution">
    <text evidence="2">The sequence shown here is derived from an EMBL/GenBank/DDBJ whole genome shotgun (WGS) entry which is preliminary data.</text>
</comment>
<accession>A0ABU2KJ17</accession>
<evidence type="ECO:0000313" key="3">
    <source>
        <dbReference type="Proteomes" id="UP001182991"/>
    </source>
</evidence>
<name>A0ABU2KJ17_9FLAO</name>
<keyword evidence="3" id="KW-1185">Reference proteome</keyword>
<feature type="signal peptide" evidence="1">
    <location>
        <begin position="1"/>
        <end position="20"/>
    </location>
</feature>
<dbReference type="EMBL" id="JAVRBG010000007">
    <property type="protein sequence ID" value="MDT0294706.1"/>
    <property type="molecule type" value="Genomic_DNA"/>
</dbReference>
<gene>
    <name evidence="2" type="ORF">RLT85_08670</name>
</gene>
<protein>
    <recommendedName>
        <fullName evidence="4">Lipoprotein</fullName>
    </recommendedName>
</protein>
<reference evidence="3" key="1">
    <citation type="submission" date="2023-07" db="EMBL/GenBank/DDBJ databases">
        <title>Isolating and identifying novel microbial strains from the Mariana Trench.</title>
        <authorList>
            <person name="Fu H."/>
        </authorList>
    </citation>
    <scope>NUCLEOTIDE SEQUENCE [LARGE SCALE GENOMIC DNA]</scope>
    <source>
        <strain evidence="3">T-y2</strain>
    </source>
</reference>
<dbReference type="Proteomes" id="UP001182991">
    <property type="component" value="Unassembled WGS sequence"/>
</dbReference>
<dbReference type="PROSITE" id="PS51257">
    <property type="entry name" value="PROKAR_LIPOPROTEIN"/>
    <property type="match status" value="1"/>
</dbReference>
<evidence type="ECO:0000313" key="2">
    <source>
        <dbReference type="EMBL" id="MDT0294706.1"/>
    </source>
</evidence>
<organism evidence="2 3">
    <name type="scientific">Mesonia ostreae</name>
    <dbReference type="NCBI Taxonomy" id="861110"/>
    <lineage>
        <taxon>Bacteria</taxon>
        <taxon>Pseudomonadati</taxon>
        <taxon>Bacteroidota</taxon>
        <taxon>Flavobacteriia</taxon>
        <taxon>Flavobacteriales</taxon>
        <taxon>Flavobacteriaceae</taxon>
        <taxon>Mesonia</taxon>
    </lineage>
</organism>
<feature type="chain" id="PRO_5047100914" description="Lipoprotein" evidence="1">
    <location>
        <begin position="21"/>
        <end position="90"/>
    </location>
</feature>
<evidence type="ECO:0000256" key="1">
    <source>
        <dbReference type="SAM" id="SignalP"/>
    </source>
</evidence>